<dbReference type="InterPro" id="IPR023398">
    <property type="entry name" value="TIF_eIF4e-like"/>
</dbReference>
<dbReference type="SUPFAM" id="SSF55418">
    <property type="entry name" value="eIF4e-like"/>
    <property type="match status" value="1"/>
</dbReference>
<keyword evidence="4" id="KW-1185">Reference proteome</keyword>
<dbReference type="GO" id="GO:0000340">
    <property type="term" value="F:RNA 7-methylguanosine cap binding"/>
    <property type="evidence" value="ECO:0007669"/>
    <property type="project" value="TreeGrafter"/>
</dbReference>
<feature type="compositionally biased region" description="Low complexity" evidence="2">
    <location>
        <begin position="7"/>
        <end position="20"/>
    </location>
</feature>
<protein>
    <recommendedName>
        <fullName evidence="5">Eukaryotic translation initiation factor 4E type 2</fullName>
    </recommendedName>
</protein>
<accession>A0A9P6IE31</accession>
<dbReference type="OrthoDB" id="590761at2759"/>
<reference evidence="3" key="2">
    <citation type="submission" date="2020-11" db="EMBL/GenBank/DDBJ databases">
        <title>Whole genome sequencing of Colletotrichum sp.</title>
        <authorList>
            <person name="Li H."/>
        </authorList>
    </citation>
    <scope>NUCLEOTIDE SEQUENCE</scope>
    <source>
        <strain evidence="3">CkLH20</strain>
    </source>
</reference>
<feature type="region of interest" description="Disordered" evidence="2">
    <location>
        <begin position="339"/>
        <end position="377"/>
    </location>
</feature>
<gene>
    <name evidence="3" type="ORF">CkaCkLH20_01120</name>
</gene>
<dbReference type="PANTHER" id="PTHR11960">
    <property type="entry name" value="EUKARYOTIC TRANSLATION INITIATION FACTOR 4E RELATED"/>
    <property type="match status" value="1"/>
</dbReference>
<comment type="similarity">
    <text evidence="1">Belongs to the eukaryotic initiation factor 4E family.</text>
</comment>
<reference evidence="3" key="1">
    <citation type="submission" date="2020-03" db="EMBL/GenBank/DDBJ databases">
        <authorList>
            <person name="He L."/>
        </authorList>
    </citation>
    <scope>NUCLEOTIDE SEQUENCE</scope>
    <source>
        <strain evidence="3">CkLH20</strain>
    </source>
</reference>
<organism evidence="3 4">
    <name type="scientific">Colletotrichum karsti</name>
    <dbReference type="NCBI Taxonomy" id="1095194"/>
    <lineage>
        <taxon>Eukaryota</taxon>
        <taxon>Fungi</taxon>
        <taxon>Dikarya</taxon>
        <taxon>Ascomycota</taxon>
        <taxon>Pezizomycotina</taxon>
        <taxon>Sordariomycetes</taxon>
        <taxon>Hypocreomycetidae</taxon>
        <taxon>Glomerellales</taxon>
        <taxon>Glomerellaceae</taxon>
        <taxon>Colletotrichum</taxon>
        <taxon>Colletotrichum boninense species complex</taxon>
    </lineage>
</organism>
<name>A0A9P6IE31_9PEZI</name>
<dbReference type="PROSITE" id="PS00813">
    <property type="entry name" value="IF4E"/>
    <property type="match status" value="1"/>
</dbReference>
<feature type="region of interest" description="Disordered" evidence="2">
    <location>
        <begin position="30"/>
        <end position="91"/>
    </location>
</feature>
<evidence type="ECO:0000313" key="3">
    <source>
        <dbReference type="EMBL" id="KAF9880970.1"/>
    </source>
</evidence>
<dbReference type="Proteomes" id="UP000781932">
    <property type="component" value="Unassembled WGS sequence"/>
</dbReference>
<evidence type="ECO:0000256" key="1">
    <source>
        <dbReference type="RuleBase" id="RU004374"/>
    </source>
</evidence>
<evidence type="ECO:0008006" key="5">
    <source>
        <dbReference type="Google" id="ProtNLM"/>
    </source>
</evidence>
<comment type="caution">
    <text evidence="3">The sequence shown here is derived from an EMBL/GenBank/DDBJ whole genome shotgun (WGS) entry which is preliminary data.</text>
</comment>
<keyword evidence="1" id="KW-0694">RNA-binding</keyword>
<evidence type="ECO:0000313" key="4">
    <source>
        <dbReference type="Proteomes" id="UP000781932"/>
    </source>
</evidence>
<dbReference type="EMBL" id="JAATWM020000003">
    <property type="protein sequence ID" value="KAF9880970.1"/>
    <property type="molecule type" value="Genomic_DNA"/>
</dbReference>
<dbReference type="InterPro" id="IPR001040">
    <property type="entry name" value="TIF_eIF_4E"/>
</dbReference>
<dbReference type="GO" id="GO:0016281">
    <property type="term" value="C:eukaryotic translation initiation factor 4F complex"/>
    <property type="evidence" value="ECO:0007669"/>
    <property type="project" value="TreeGrafter"/>
</dbReference>
<dbReference type="InterPro" id="IPR019770">
    <property type="entry name" value="TIF_eIF_4E_CS"/>
</dbReference>
<keyword evidence="1" id="KW-0396">Initiation factor</keyword>
<dbReference type="RefSeq" id="XP_038750431.1">
    <property type="nucleotide sequence ID" value="XM_038883839.1"/>
</dbReference>
<feature type="region of interest" description="Disordered" evidence="2">
    <location>
        <begin position="1"/>
        <end position="20"/>
    </location>
</feature>
<dbReference type="Pfam" id="PF01652">
    <property type="entry name" value="IF4E"/>
    <property type="match status" value="1"/>
</dbReference>
<dbReference type="Gene3D" id="3.30.760.10">
    <property type="entry name" value="RNA Cap, Translation Initiation Factor Eif4e"/>
    <property type="match status" value="1"/>
</dbReference>
<dbReference type="AlphaFoldDB" id="A0A9P6IE31"/>
<dbReference type="PANTHER" id="PTHR11960:SF18">
    <property type="entry name" value="EUKARYOTIC TRANSLATION INITIATION FACTOR 4E HOMOLOGOUS PROTEIN, ISOFORM B"/>
    <property type="match status" value="1"/>
</dbReference>
<dbReference type="GeneID" id="62156913"/>
<sequence length="377" mass="40912">MQALDSTAAHPPAAAAAIPTSSHPIFIRLSQPPQLRPDPSGKLSLSTPGNGSPAPGGDANRNGSFAKRFGGDSSSHGGKSNPFNNVTTPGGMASPTASNAFGLGSGAFASFGSAKTPKSPGNPFDMAMGKVGAKPVGALHDPLGKAPSMASIAENAAGKKVGSQPVSTRTSSETLRVHPLKYEWVTWCRPPQPKGQPYQEYAKSLTPMVHCNSVEEFWVGYPHLKRPSELSVGWEYHFFKRGVRPIWEDEENRSGGKWVLRLKKGIVDRYWEDTVFALLGEAFTDCSDDICGGVVSVRNGEDIISIWTRSTGGRVLRIRETWKAYLKCPPNTNFEFKSHDESIQHRAAIEESRREKQHDKRSNATKQPSDEQKQATS</sequence>
<dbReference type="GO" id="GO:0003743">
    <property type="term" value="F:translation initiation factor activity"/>
    <property type="evidence" value="ECO:0007669"/>
    <property type="project" value="UniProtKB-KW"/>
</dbReference>
<proteinExistence type="inferred from homology"/>
<keyword evidence="1" id="KW-0648">Protein biosynthesis</keyword>
<evidence type="ECO:0000256" key="2">
    <source>
        <dbReference type="SAM" id="MobiDB-lite"/>
    </source>
</evidence>
<feature type="compositionally biased region" description="Polar residues" evidence="2">
    <location>
        <begin position="72"/>
        <end position="88"/>
    </location>
</feature>